<dbReference type="STRING" id="50990.A0A4Y7QCI5"/>
<gene>
    <name evidence="3" type="ORF">BD410DRAFT_786070</name>
</gene>
<feature type="compositionally biased region" description="Basic and acidic residues" evidence="2">
    <location>
        <begin position="425"/>
        <end position="441"/>
    </location>
</feature>
<proteinExistence type="predicted"/>
<evidence type="ECO:0000256" key="2">
    <source>
        <dbReference type="SAM" id="MobiDB-lite"/>
    </source>
</evidence>
<feature type="compositionally biased region" description="Low complexity" evidence="2">
    <location>
        <begin position="400"/>
        <end position="418"/>
    </location>
</feature>
<keyword evidence="4" id="KW-1185">Reference proteome</keyword>
<feature type="compositionally biased region" description="Low complexity" evidence="2">
    <location>
        <begin position="16"/>
        <end position="46"/>
    </location>
</feature>
<feature type="region of interest" description="Disordered" evidence="2">
    <location>
        <begin position="581"/>
        <end position="600"/>
    </location>
</feature>
<dbReference type="OrthoDB" id="3204900at2759"/>
<feature type="region of interest" description="Disordered" evidence="2">
    <location>
        <begin position="1"/>
        <end position="168"/>
    </location>
</feature>
<reference evidence="3 4" key="1">
    <citation type="submission" date="2018-06" db="EMBL/GenBank/DDBJ databases">
        <title>A transcriptomic atlas of mushroom development highlights an independent origin of complex multicellularity.</title>
        <authorList>
            <consortium name="DOE Joint Genome Institute"/>
            <person name="Krizsan K."/>
            <person name="Almasi E."/>
            <person name="Merenyi Z."/>
            <person name="Sahu N."/>
            <person name="Viragh M."/>
            <person name="Koszo T."/>
            <person name="Mondo S."/>
            <person name="Kiss B."/>
            <person name="Balint B."/>
            <person name="Kues U."/>
            <person name="Barry K."/>
            <person name="Hegedus J.C."/>
            <person name="Henrissat B."/>
            <person name="Johnson J."/>
            <person name="Lipzen A."/>
            <person name="Ohm R."/>
            <person name="Nagy I."/>
            <person name="Pangilinan J."/>
            <person name="Yan J."/>
            <person name="Xiong Y."/>
            <person name="Grigoriev I.V."/>
            <person name="Hibbett D.S."/>
            <person name="Nagy L.G."/>
        </authorList>
    </citation>
    <scope>NUCLEOTIDE SEQUENCE [LARGE SCALE GENOMIC DNA]</scope>
    <source>
        <strain evidence="3 4">SZMC22713</strain>
    </source>
</reference>
<keyword evidence="1" id="KW-0175">Coiled coil</keyword>
<sequence>MSVSLADRPNRAPKRLSLLHTTSSSASTLISSNPFSPSSSTSTSGPRPLQLLDPSSPGPSTAPLPIHSPIASPSPTSSTGSRPSRLLQSRRQSSISYVSHDRTGSGSGSGSTGIRHHQRSPSLLVRSNSHNTADSLKAARVTGVGNGVNPERKSLDSSSSDTVPADRPPLTLVEKHADLLQFIAQKEAKCLDLRSQLATHEAELLAMKRKWERIVSRGVGLDAQSFSSASSLSSNDFSMSTAVNPSSKHAQAAVIGGIKEVGRFIAGLSELGSAALPTPLPISTHTSSNARQANSKGTGHTHRQSTSSTSTYATTSTTSTTETWTGTSRFSQSSMSSAGTGGVGECVDLDSGEDSPNGRVSFDELPPSRRRVHDARSSDGESEEVDEEAENTVKLDNIGATATFSPNPAAPTSSSSVLPPSPMKNLRDSRTKQGHGHESLRADITAAFTAMAAGEEERKLGSPSSSSSNTATTATTPDTSPSNTSNPSAKATMSYHTPTPRSRPARPTPISSASLLTSPTSTPSFTSSNTATSPTTTNSPMPPFSTWVVGTATKKWEELQKSQKRASVLLSDVSTSFFAALSPPPAPTPSSTTTALLSGSPRRSFDHADLLESGVGGAGVGIGGFGGSGSHSHSLIDADDDDGIGGGIGSGGGDMGLFGDMVALSPDPYSSASRPSMRTDSPSPQATPNEKAIREEDEEEWNW</sequence>
<evidence type="ECO:0000256" key="1">
    <source>
        <dbReference type="SAM" id="Coils"/>
    </source>
</evidence>
<feature type="coiled-coil region" evidence="1">
    <location>
        <begin position="183"/>
        <end position="210"/>
    </location>
</feature>
<feature type="compositionally biased region" description="Low complexity" evidence="2">
    <location>
        <begin position="589"/>
        <end position="598"/>
    </location>
</feature>
<feature type="compositionally biased region" description="Low complexity" evidence="2">
    <location>
        <begin position="305"/>
        <end position="328"/>
    </location>
</feature>
<protein>
    <recommendedName>
        <fullName evidence="5">DUF4048 domain-containing protein</fullName>
    </recommendedName>
</protein>
<feature type="region of interest" description="Disordered" evidence="2">
    <location>
        <begin position="279"/>
        <end position="545"/>
    </location>
</feature>
<feature type="compositionally biased region" description="Low complexity" evidence="2">
    <location>
        <begin position="442"/>
        <end position="453"/>
    </location>
</feature>
<feature type="compositionally biased region" description="Low complexity" evidence="2">
    <location>
        <begin position="63"/>
        <end position="96"/>
    </location>
</feature>
<evidence type="ECO:0000313" key="4">
    <source>
        <dbReference type="Proteomes" id="UP000294933"/>
    </source>
</evidence>
<feature type="compositionally biased region" description="Low complexity" evidence="2">
    <location>
        <begin position="508"/>
        <end position="539"/>
    </location>
</feature>
<dbReference type="AlphaFoldDB" id="A0A4Y7QCI5"/>
<accession>A0A4Y7QCI5</accession>
<feature type="region of interest" description="Disordered" evidence="2">
    <location>
        <begin position="659"/>
        <end position="703"/>
    </location>
</feature>
<feature type="compositionally biased region" description="Low complexity" evidence="2">
    <location>
        <begin position="462"/>
        <end position="489"/>
    </location>
</feature>
<dbReference type="VEuPathDB" id="FungiDB:BD410DRAFT_786070"/>
<feature type="compositionally biased region" description="Polar residues" evidence="2">
    <location>
        <begin position="329"/>
        <end position="338"/>
    </location>
</feature>
<organism evidence="3 4">
    <name type="scientific">Rickenella mellea</name>
    <dbReference type="NCBI Taxonomy" id="50990"/>
    <lineage>
        <taxon>Eukaryota</taxon>
        <taxon>Fungi</taxon>
        <taxon>Dikarya</taxon>
        <taxon>Basidiomycota</taxon>
        <taxon>Agaricomycotina</taxon>
        <taxon>Agaricomycetes</taxon>
        <taxon>Hymenochaetales</taxon>
        <taxon>Rickenellaceae</taxon>
        <taxon>Rickenella</taxon>
    </lineage>
</organism>
<name>A0A4Y7QCI5_9AGAM</name>
<feature type="compositionally biased region" description="Polar residues" evidence="2">
    <location>
        <begin position="125"/>
        <end position="134"/>
    </location>
</feature>
<evidence type="ECO:0008006" key="5">
    <source>
        <dbReference type="Google" id="ProtNLM"/>
    </source>
</evidence>
<feature type="compositionally biased region" description="Polar residues" evidence="2">
    <location>
        <begin position="281"/>
        <end position="298"/>
    </location>
</feature>
<dbReference type="EMBL" id="ML170166">
    <property type="protein sequence ID" value="TDL24559.1"/>
    <property type="molecule type" value="Genomic_DNA"/>
</dbReference>
<feature type="compositionally biased region" description="Acidic residues" evidence="2">
    <location>
        <begin position="380"/>
        <end position="390"/>
    </location>
</feature>
<dbReference type="Proteomes" id="UP000294933">
    <property type="component" value="Unassembled WGS sequence"/>
</dbReference>
<feature type="compositionally biased region" description="Polar residues" evidence="2">
    <location>
        <begin position="668"/>
        <end position="688"/>
    </location>
</feature>
<evidence type="ECO:0000313" key="3">
    <source>
        <dbReference type="EMBL" id="TDL24559.1"/>
    </source>
</evidence>